<gene>
    <name evidence="4" type="ORF">GOEFS_018_00170</name>
</gene>
<evidence type="ECO:0000256" key="2">
    <source>
        <dbReference type="PROSITE-ProRule" id="PRU00335"/>
    </source>
</evidence>
<keyword evidence="1 2" id="KW-0238">DNA-binding</keyword>
<dbReference type="Pfam" id="PF00440">
    <property type="entry name" value="TetR_N"/>
    <property type="match status" value="1"/>
</dbReference>
<evidence type="ECO:0000256" key="1">
    <source>
        <dbReference type="ARBA" id="ARBA00023125"/>
    </source>
</evidence>
<protein>
    <submittedName>
        <fullName evidence="4">Putative TetR family transcriptional regulator</fullName>
    </submittedName>
</protein>
<accession>H0QVY3</accession>
<proteinExistence type="predicted"/>
<feature type="DNA-binding region" description="H-T-H motif" evidence="2">
    <location>
        <begin position="27"/>
        <end position="46"/>
    </location>
</feature>
<feature type="domain" description="HTH tetR-type" evidence="3">
    <location>
        <begin position="4"/>
        <end position="64"/>
    </location>
</feature>
<dbReference type="SUPFAM" id="SSF48498">
    <property type="entry name" value="Tetracyclin repressor-like, C-terminal domain"/>
    <property type="match status" value="1"/>
</dbReference>
<keyword evidence="5" id="KW-1185">Reference proteome</keyword>
<dbReference type="GO" id="GO:0003700">
    <property type="term" value="F:DNA-binding transcription factor activity"/>
    <property type="evidence" value="ECO:0007669"/>
    <property type="project" value="TreeGrafter"/>
</dbReference>
<dbReference type="PANTHER" id="PTHR30055:SF226">
    <property type="entry name" value="HTH-TYPE TRANSCRIPTIONAL REGULATOR PKSA"/>
    <property type="match status" value="1"/>
</dbReference>
<evidence type="ECO:0000313" key="5">
    <source>
        <dbReference type="Proteomes" id="UP000035034"/>
    </source>
</evidence>
<dbReference type="SUPFAM" id="SSF46689">
    <property type="entry name" value="Homeodomain-like"/>
    <property type="match status" value="1"/>
</dbReference>
<evidence type="ECO:0000313" key="4">
    <source>
        <dbReference type="EMBL" id="GAB16984.1"/>
    </source>
</evidence>
<organism evidence="4 5">
    <name type="scientific">Gordonia effusa NBRC 100432</name>
    <dbReference type="NCBI Taxonomy" id="1077974"/>
    <lineage>
        <taxon>Bacteria</taxon>
        <taxon>Bacillati</taxon>
        <taxon>Actinomycetota</taxon>
        <taxon>Actinomycetes</taxon>
        <taxon>Mycobacteriales</taxon>
        <taxon>Gordoniaceae</taxon>
        <taxon>Gordonia</taxon>
    </lineage>
</organism>
<dbReference type="GO" id="GO:0000976">
    <property type="term" value="F:transcription cis-regulatory region binding"/>
    <property type="evidence" value="ECO:0007669"/>
    <property type="project" value="TreeGrafter"/>
</dbReference>
<dbReference type="PROSITE" id="PS01081">
    <property type="entry name" value="HTH_TETR_1"/>
    <property type="match status" value="1"/>
</dbReference>
<dbReference type="PANTHER" id="PTHR30055">
    <property type="entry name" value="HTH-TYPE TRANSCRIPTIONAL REGULATOR RUTR"/>
    <property type="match status" value="1"/>
</dbReference>
<dbReference type="PROSITE" id="PS50977">
    <property type="entry name" value="HTH_TETR_2"/>
    <property type="match status" value="1"/>
</dbReference>
<dbReference type="InterPro" id="IPR023772">
    <property type="entry name" value="DNA-bd_HTH_TetR-type_CS"/>
</dbReference>
<dbReference type="EMBL" id="BAEH01000018">
    <property type="protein sequence ID" value="GAB16984.1"/>
    <property type="molecule type" value="Genomic_DNA"/>
</dbReference>
<dbReference type="AlphaFoldDB" id="H0QVY3"/>
<comment type="caution">
    <text evidence="4">The sequence shown here is derived from an EMBL/GenBank/DDBJ whole genome shotgun (WGS) entry which is preliminary data.</text>
</comment>
<dbReference type="Gene3D" id="1.10.357.10">
    <property type="entry name" value="Tetracycline Repressor, domain 2"/>
    <property type="match status" value="1"/>
</dbReference>
<dbReference type="Proteomes" id="UP000035034">
    <property type="component" value="Unassembled WGS sequence"/>
</dbReference>
<dbReference type="eggNOG" id="COG1309">
    <property type="taxonomic scope" value="Bacteria"/>
</dbReference>
<dbReference type="InterPro" id="IPR001647">
    <property type="entry name" value="HTH_TetR"/>
</dbReference>
<sequence>MAPEQRREHLLDATLRVIASRGVGKVSIDSVAKEADVTRPVVYKHFDDTNALLRASLAREERRANEQFLAALPPEPSSMPIEDLIGRLTGNLLRTFEDSPELWRAALVLADSTTPEFRKRLEYGRQVAADQLTALLTDRVGHGELSSDADVEVLAHFLLSMIVESGRLLLSSPEKFTRARLAGSASRAIGTMLGAVDASL</sequence>
<dbReference type="PRINTS" id="PR00455">
    <property type="entry name" value="HTHTETR"/>
</dbReference>
<dbReference type="InterPro" id="IPR036271">
    <property type="entry name" value="Tet_transcr_reg_TetR-rel_C_sf"/>
</dbReference>
<dbReference type="InterPro" id="IPR050109">
    <property type="entry name" value="HTH-type_TetR-like_transc_reg"/>
</dbReference>
<dbReference type="OrthoDB" id="4550691at2"/>
<reference evidence="4 5" key="1">
    <citation type="submission" date="2011-12" db="EMBL/GenBank/DDBJ databases">
        <title>Whole genome shotgun sequence of Gordonia effusa NBRC 100432.</title>
        <authorList>
            <person name="Yoshida I."/>
            <person name="Takarada H."/>
            <person name="Hosoyama A."/>
            <person name="Tsuchikane K."/>
            <person name="Katsumata H."/>
            <person name="Yamazaki S."/>
            <person name="Fujita N."/>
        </authorList>
    </citation>
    <scope>NUCLEOTIDE SEQUENCE [LARGE SCALE GENOMIC DNA]</scope>
    <source>
        <strain evidence="4 5">NBRC 100432</strain>
    </source>
</reference>
<dbReference type="InterPro" id="IPR009057">
    <property type="entry name" value="Homeodomain-like_sf"/>
</dbReference>
<name>H0QVY3_9ACTN</name>
<dbReference type="STRING" id="1077974.GOEFS_018_00170"/>
<evidence type="ECO:0000259" key="3">
    <source>
        <dbReference type="PROSITE" id="PS50977"/>
    </source>
</evidence>